<feature type="signal peptide" evidence="1">
    <location>
        <begin position="1"/>
        <end position="27"/>
    </location>
</feature>
<reference evidence="2" key="1">
    <citation type="journal article" date="2014" name="Int. J. Syst. Evol. Microbiol.">
        <title>Complete genome sequence of Corynebacterium casei LMG S-19264T (=DSM 44701T), isolated from a smear-ripened cheese.</title>
        <authorList>
            <consortium name="US DOE Joint Genome Institute (JGI-PGF)"/>
            <person name="Walter F."/>
            <person name="Albersmeier A."/>
            <person name="Kalinowski J."/>
            <person name="Ruckert C."/>
        </authorList>
    </citation>
    <scope>NUCLEOTIDE SEQUENCE</scope>
    <source>
        <strain evidence="2">JCM 3090</strain>
    </source>
</reference>
<feature type="chain" id="PRO_5035284151" description="DUF11 domain-containing protein" evidence="1">
    <location>
        <begin position="28"/>
        <end position="452"/>
    </location>
</feature>
<organism evidence="2 3">
    <name type="scientific">Pilimelia anulata</name>
    <dbReference type="NCBI Taxonomy" id="53371"/>
    <lineage>
        <taxon>Bacteria</taxon>
        <taxon>Bacillati</taxon>
        <taxon>Actinomycetota</taxon>
        <taxon>Actinomycetes</taxon>
        <taxon>Micromonosporales</taxon>
        <taxon>Micromonosporaceae</taxon>
        <taxon>Pilimelia</taxon>
    </lineage>
</organism>
<protein>
    <recommendedName>
        <fullName evidence="4">DUF11 domain-containing protein</fullName>
    </recommendedName>
</protein>
<evidence type="ECO:0008006" key="4">
    <source>
        <dbReference type="Google" id="ProtNLM"/>
    </source>
</evidence>
<sequence>MRTPPIGHALILLGLIATVIGPVTASAAPTQAEVHISVGAAAVAPGAPARRARVTVDTRGRFVTLDRAVVTFDLRRAAGLVRIAAADDDWHSCTAAGTRLVCALPPDWDLYGEGDVLPRVTLTALPGARVGAVGSITTTLADPRIGSVTTGSKVRVVEHVDLVAGADEEVRAAPDSGFVRALEVRNNGRKPVDGVVARFDGSYNVDSAETDFRNCRYDADGYLLSCVFPTELAPGRAYRTEVPMWVDGNAHAPGRQLSRVTWQTLDEAADDLTPRADVRLGGGAELTLAAVRGGPPARRGDTAVPGNVSRVFVAVTGRHAADVAVVGSAVRGRAGDAVELTTTLANHGPADLETLDEDTAVAAVDITLPPGVTVVEEPDAFCDPPRGRTYRCYSSEAVLAAGDIEEIVFTVRIDRVEPGAAGRAELVTDDADLVLGEDGDAINNAGVLAIAE</sequence>
<name>A0A8J3B9Q8_9ACTN</name>
<dbReference type="RefSeq" id="WP_189171717.1">
    <property type="nucleotide sequence ID" value="NZ_BMQB01000010.1"/>
</dbReference>
<dbReference type="AlphaFoldDB" id="A0A8J3B9Q8"/>
<proteinExistence type="predicted"/>
<keyword evidence="1" id="KW-0732">Signal</keyword>
<dbReference type="EMBL" id="BMQB01000010">
    <property type="protein sequence ID" value="GGK05937.1"/>
    <property type="molecule type" value="Genomic_DNA"/>
</dbReference>
<keyword evidence="3" id="KW-1185">Reference proteome</keyword>
<accession>A0A8J3B9Q8</accession>
<dbReference type="Proteomes" id="UP000649739">
    <property type="component" value="Unassembled WGS sequence"/>
</dbReference>
<comment type="caution">
    <text evidence="2">The sequence shown here is derived from an EMBL/GenBank/DDBJ whole genome shotgun (WGS) entry which is preliminary data.</text>
</comment>
<reference evidence="2" key="2">
    <citation type="submission" date="2020-09" db="EMBL/GenBank/DDBJ databases">
        <authorList>
            <person name="Sun Q."/>
            <person name="Ohkuma M."/>
        </authorList>
    </citation>
    <scope>NUCLEOTIDE SEQUENCE</scope>
    <source>
        <strain evidence="2">JCM 3090</strain>
    </source>
</reference>
<gene>
    <name evidence="2" type="ORF">GCM10010123_39880</name>
</gene>
<evidence type="ECO:0000313" key="3">
    <source>
        <dbReference type="Proteomes" id="UP000649739"/>
    </source>
</evidence>
<evidence type="ECO:0000256" key="1">
    <source>
        <dbReference type="SAM" id="SignalP"/>
    </source>
</evidence>
<evidence type="ECO:0000313" key="2">
    <source>
        <dbReference type="EMBL" id="GGK05937.1"/>
    </source>
</evidence>